<dbReference type="AlphaFoldDB" id="A0A8J3QWH4"/>
<dbReference type="Gene3D" id="3.10.620.30">
    <property type="match status" value="1"/>
</dbReference>
<keyword evidence="2" id="KW-0812">Transmembrane</keyword>
<reference evidence="4" key="1">
    <citation type="submission" date="2021-01" db="EMBL/GenBank/DDBJ databases">
        <title>Whole genome shotgun sequence of Rugosimonospora africana NBRC 104875.</title>
        <authorList>
            <person name="Komaki H."/>
            <person name="Tamura T."/>
        </authorList>
    </citation>
    <scope>NUCLEOTIDE SEQUENCE</scope>
    <source>
        <strain evidence="4">NBRC 104875</strain>
    </source>
</reference>
<feature type="transmembrane region" description="Helical" evidence="2">
    <location>
        <begin position="164"/>
        <end position="183"/>
    </location>
</feature>
<feature type="compositionally biased region" description="Low complexity" evidence="1">
    <location>
        <begin position="560"/>
        <end position="569"/>
    </location>
</feature>
<dbReference type="SUPFAM" id="SSF54001">
    <property type="entry name" value="Cysteine proteinases"/>
    <property type="match status" value="1"/>
</dbReference>
<organism evidence="4 5">
    <name type="scientific">Rugosimonospora africana</name>
    <dbReference type="NCBI Taxonomy" id="556532"/>
    <lineage>
        <taxon>Bacteria</taxon>
        <taxon>Bacillati</taxon>
        <taxon>Actinomycetota</taxon>
        <taxon>Actinomycetes</taxon>
        <taxon>Micromonosporales</taxon>
        <taxon>Micromonosporaceae</taxon>
        <taxon>Rugosimonospora</taxon>
    </lineage>
</organism>
<gene>
    <name evidence="4" type="ORF">Raf01_65810</name>
</gene>
<dbReference type="InterPro" id="IPR038765">
    <property type="entry name" value="Papain-like_cys_pep_sf"/>
</dbReference>
<evidence type="ECO:0000259" key="3">
    <source>
        <dbReference type="SMART" id="SM00460"/>
    </source>
</evidence>
<keyword evidence="5" id="KW-1185">Reference proteome</keyword>
<dbReference type="RefSeq" id="WP_203921915.1">
    <property type="nucleotide sequence ID" value="NZ_BONZ01000066.1"/>
</dbReference>
<dbReference type="Proteomes" id="UP000642748">
    <property type="component" value="Unassembled WGS sequence"/>
</dbReference>
<sequence>MVRRVAVPVVMGLLVTIAALPLARIYHGDLLTRLLLGAALAPVALSALTRRLPAYTAAPISAAFLFGYTLLAVRVSAHHAGLPGGLLPLWRDAAHNGIPRLLTALIPIEPQPDTVLVPVIATWLAALAGAELSVRFRRVLAGYAPVTVLYAGTLLVVGPNAHPALWQPLAYAAVAAAGLAITGRPAGAAAELDAHARGALRARLAVSGAAALAVVIGLSVAVGPVLAGRVAATPIDPRRYVSPPDLSAQDENPLIRLSGWALNPTEKLFDTDITTTVPADELRIRLAVLSDYDGVNWLVHGNYREAGRALPPINGPGAPPAGGRPIDTRITVDDLDGRLLPAAQAAREVGGVRVGYDQGTGTLILPAGLSPGLTYTVRSAAPSPNVNLLPGADVPSGPTVARYLQLGIGAPDAMTKLAAQLGQDVASPYQRAQAIAQFLSDHYTLVSDAPSGHAYPNLSFFLFAARNLGGQRGTTEQFAASFAVLGRMLGLPTRVVVGFTARPGRGSVLGRDALAWPEVLFTGVGWVPFDPLPHPDTQPRPVEDDFAPKPPPSAPPPSVAPTLAVSASPHPHRPSPSPSVQALPAGGVSGGLLGGLGGGVLAVLAAALAAVVFARRAQQQRRLDRGSPSSRVAGAWHEVLDGLRLAGRPAAAHLAVTEVAAYAAETVAGPRRSAGAGSGLPAPSLDDLATLANQVTFAGAQVREDDARRAKAQALAYVGELRARRPWWLRLLWWVDPRPLRWDRPAAPGQPTTPSQPTTQPAGSPPPIPGGPPPAEPPAASPPPAGPDAGDPPPAGPGAEGTPETGGTAATGDAPGAG</sequence>
<name>A0A8J3QWH4_9ACTN</name>
<dbReference type="InterPro" id="IPR052901">
    <property type="entry name" value="Bact_TGase-like"/>
</dbReference>
<feature type="compositionally biased region" description="Low complexity" evidence="1">
    <location>
        <begin position="745"/>
        <end position="762"/>
    </location>
</feature>
<keyword evidence="2" id="KW-0472">Membrane</keyword>
<dbReference type="PANTHER" id="PTHR42736">
    <property type="entry name" value="PROTEIN-GLUTAMINE GAMMA-GLUTAMYLTRANSFERASE"/>
    <property type="match status" value="1"/>
</dbReference>
<feature type="compositionally biased region" description="Pro residues" evidence="1">
    <location>
        <begin position="763"/>
        <end position="796"/>
    </location>
</feature>
<feature type="transmembrane region" description="Helical" evidence="2">
    <location>
        <begin position="30"/>
        <end position="48"/>
    </location>
</feature>
<evidence type="ECO:0000313" key="5">
    <source>
        <dbReference type="Proteomes" id="UP000642748"/>
    </source>
</evidence>
<feature type="transmembrane region" description="Helical" evidence="2">
    <location>
        <begin position="140"/>
        <end position="158"/>
    </location>
</feature>
<comment type="caution">
    <text evidence="4">The sequence shown here is derived from an EMBL/GenBank/DDBJ whole genome shotgun (WGS) entry which is preliminary data.</text>
</comment>
<dbReference type="EMBL" id="BONZ01000066">
    <property type="protein sequence ID" value="GIH18409.1"/>
    <property type="molecule type" value="Genomic_DNA"/>
</dbReference>
<dbReference type="Pfam" id="PF01841">
    <property type="entry name" value="Transglut_core"/>
    <property type="match status" value="1"/>
</dbReference>
<dbReference type="Pfam" id="PF11992">
    <property type="entry name" value="TgpA_N"/>
    <property type="match status" value="1"/>
</dbReference>
<evidence type="ECO:0000256" key="1">
    <source>
        <dbReference type="SAM" id="MobiDB-lite"/>
    </source>
</evidence>
<evidence type="ECO:0000313" key="4">
    <source>
        <dbReference type="EMBL" id="GIH18409.1"/>
    </source>
</evidence>
<feature type="transmembrane region" description="Helical" evidence="2">
    <location>
        <begin position="592"/>
        <end position="614"/>
    </location>
</feature>
<feature type="transmembrane region" description="Helical" evidence="2">
    <location>
        <begin position="204"/>
        <end position="227"/>
    </location>
</feature>
<feature type="domain" description="Transglutaminase-like" evidence="3">
    <location>
        <begin position="467"/>
        <end position="533"/>
    </location>
</feature>
<accession>A0A8J3QWH4</accession>
<dbReference type="InterPro" id="IPR002931">
    <property type="entry name" value="Transglutaminase-like"/>
</dbReference>
<feature type="region of interest" description="Disordered" evidence="1">
    <location>
        <begin position="532"/>
        <end position="582"/>
    </location>
</feature>
<dbReference type="PANTHER" id="PTHR42736:SF1">
    <property type="entry name" value="PROTEIN-GLUTAMINE GAMMA-GLUTAMYLTRANSFERASE"/>
    <property type="match status" value="1"/>
</dbReference>
<keyword evidence="2" id="KW-1133">Transmembrane helix</keyword>
<feature type="transmembrane region" description="Helical" evidence="2">
    <location>
        <begin position="6"/>
        <end position="23"/>
    </location>
</feature>
<feature type="transmembrane region" description="Helical" evidence="2">
    <location>
        <begin position="54"/>
        <end position="73"/>
    </location>
</feature>
<proteinExistence type="predicted"/>
<feature type="region of interest" description="Disordered" evidence="1">
    <location>
        <begin position="744"/>
        <end position="818"/>
    </location>
</feature>
<feature type="compositionally biased region" description="Pro residues" evidence="1">
    <location>
        <begin position="548"/>
        <end position="559"/>
    </location>
</feature>
<protein>
    <recommendedName>
        <fullName evidence="3">Transglutaminase-like domain-containing protein</fullName>
    </recommendedName>
</protein>
<dbReference type="InterPro" id="IPR021878">
    <property type="entry name" value="TgpA_N"/>
</dbReference>
<dbReference type="SMART" id="SM00460">
    <property type="entry name" value="TGc"/>
    <property type="match status" value="1"/>
</dbReference>
<evidence type="ECO:0000256" key="2">
    <source>
        <dbReference type="SAM" id="Phobius"/>
    </source>
</evidence>
<feature type="compositionally biased region" description="Low complexity" evidence="1">
    <location>
        <begin position="800"/>
        <end position="818"/>
    </location>
</feature>